<keyword evidence="3" id="KW-1185">Reference proteome</keyword>
<organism evidence="2 3">
    <name type="scientific">Falco tinnunculus</name>
    <name type="common">Common kestrel</name>
    <dbReference type="NCBI Taxonomy" id="100819"/>
    <lineage>
        <taxon>Eukaryota</taxon>
        <taxon>Metazoa</taxon>
        <taxon>Chordata</taxon>
        <taxon>Craniata</taxon>
        <taxon>Vertebrata</taxon>
        <taxon>Euteleostomi</taxon>
        <taxon>Archelosauria</taxon>
        <taxon>Archosauria</taxon>
        <taxon>Dinosauria</taxon>
        <taxon>Saurischia</taxon>
        <taxon>Theropoda</taxon>
        <taxon>Coelurosauria</taxon>
        <taxon>Aves</taxon>
        <taxon>Neognathae</taxon>
        <taxon>Neoaves</taxon>
        <taxon>Telluraves</taxon>
        <taxon>Australaves</taxon>
        <taxon>Falconiformes</taxon>
        <taxon>Falconidae</taxon>
        <taxon>Falco</taxon>
    </lineage>
</organism>
<feature type="chain" id="PRO_5034976936" evidence="1">
    <location>
        <begin position="25"/>
        <end position="179"/>
    </location>
</feature>
<proteinExistence type="predicted"/>
<reference evidence="2" key="1">
    <citation type="submission" date="2025-08" db="UniProtKB">
        <authorList>
            <consortium name="Ensembl"/>
        </authorList>
    </citation>
    <scope>IDENTIFICATION</scope>
</reference>
<evidence type="ECO:0000256" key="1">
    <source>
        <dbReference type="SAM" id="SignalP"/>
    </source>
</evidence>
<protein>
    <submittedName>
        <fullName evidence="2">Uncharacterized protein</fullName>
    </submittedName>
</protein>
<keyword evidence="1" id="KW-0732">Signal</keyword>
<feature type="signal peptide" evidence="1">
    <location>
        <begin position="1"/>
        <end position="24"/>
    </location>
</feature>
<evidence type="ECO:0000313" key="3">
    <source>
        <dbReference type="Proteomes" id="UP000694562"/>
    </source>
</evidence>
<accession>A0A8C4UPY8</accession>
<dbReference type="Proteomes" id="UP000694562">
    <property type="component" value="Unplaced"/>
</dbReference>
<dbReference type="AlphaFoldDB" id="A0A8C4UPY8"/>
<name>A0A8C4UPY8_FALTI</name>
<sequence length="179" mass="17795">AGERQLSLGLLVPLMSHIWAGGDGGLVAKEAVWAALAFGTGTDANGAGTISPSPPCPLHPRTCPTPCGAGSAPSISRCQLVHGCRAGIERGDEEVREAVLTAGGRMEGAQPQAGPHLPGLFYGITLGSAAPVADFSAGEKGKGEGAALGGFLTPNAAQMVGVCSQWCTVGEGQPLAPSL</sequence>
<dbReference type="Ensembl" id="ENSFTIT00000013537.1">
    <property type="protein sequence ID" value="ENSFTIP00000012975.1"/>
    <property type="gene ID" value="ENSFTIG00000008677.1"/>
</dbReference>
<evidence type="ECO:0000313" key="2">
    <source>
        <dbReference type="Ensembl" id="ENSFTIP00000012975.1"/>
    </source>
</evidence>
<reference evidence="2" key="2">
    <citation type="submission" date="2025-09" db="UniProtKB">
        <authorList>
            <consortium name="Ensembl"/>
        </authorList>
    </citation>
    <scope>IDENTIFICATION</scope>
</reference>